<reference evidence="2 3" key="1">
    <citation type="submission" date="2020-02" db="EMBL/GenBank/DDBJ databases">
        <title>Flavobacteriaceae Psychroflexus bacterium YR1-1, complete genome.</title>
        <authorList>
            <person name="Li Y."/>
            <person name="Wu S."/>
        </authorList>
    </citation>
    <scope>NUCLEOTIDE SEQUENCE [LARGE SCALE GENOMIC DNA]</scope>
    <source>
        <strain evidence="2 3">YR1-1</strain>
    </source>
</reference>
<feature type="region of interest" description="Disordered" evidence="1">
    <location>
        <begin position="227"/>
        <end position="253"/>
    </location>
</feature>
<dbReference type="Proteomes" id="UP000478505">
    <property type="component" value="Unassembled WGS sequence"/>
</dbReference>
<keyword evidence="3" id="KW-1185">Reference proteome</keyword>
<evidence type="ECO:0000313" key="2">
    <source>
        <dbReference type="EMBL" id="NEV94449.1"/>
    </source>
</evidence>
<evidence type="ECO:0000313" key="3">
    <source>
        <dbReference type="Proteomes" id="UP000478505"/>
    </source>
</evidence>
<dbReference type="EMBL" id="JAAIKD010000005">
    <property type="protein sequence ID" value="NEV94449.1"/>
    <property type="molecule type" value="Genomic_DNA"/>
</dbReference>
<proteinExistence type="predicted"/>
<protein>
    <recommendedName>
        <fullName evidence="4">DUF4329 domain-containing protein</fullName>
    </recommendedName>
</protein>
<organism evidence="2 3">
    <name type="scientific">Psychroflexus aurantiacus</name>
    <dbReference type="NCBI Taxonomy" id="2709310"/>
    <lineage>
        <taxon>Bacteria</taxon>
        <taxon>Pseudomonadati</taxon>
        <taxon>Bacteroidota</taxon>
        <taxon>Flavobacteriia</taxon>
        <taxon>Flavobacteriales</taxon>
        <taxon>Flavobacteriaceae</taxon>
        <taxon>Psychroflexus</taxon>
    </lineage>
</organism>
<gene>
    <name evidence="2" type="ORF">G3567_09875</name>
</gene>
<evidence type="ECO:0000256" key="1">
    <source>
        <dbReference type="SAM" id="MobiDB-lite"/>
    </source>
</evidence>
<name>A0A6B3R1G5_9FLAO</name>
<dbReference type="RefSeq" id="WP_164005170.1">
    <property type="nucleotide sequence ID" value="NZ_JAAIKD010000005.1"/>
</dbReference>
<comment type="caution">
    <text evidence="2">The sequence shown here is derived from an EMBL/GenBank/DDBJ whole genome shotgun (WGS) entry which is preliminary data.</text>
</comment>
<evidence type="ECO:0008006" key="4">
    <source>
        <dbReference type="Google" id="ProtNLM"/>
    </source>
</evidence>
<sequence>MKTLPIQLLLLFSLLLVIYSCEKEDSIIEQENRLKTVALEDAQAFLSQSWKKNSSGSGNSFITSISEEINYEDITNTDEELAVIPVTTTYKHLQSRIALLEIDGEVQSVVVSLKPFEHSTPGNFSGELLITDIKGNFIKAFKVENNILVIEYIIKNKIYKNYYEDLDKNSSYNSNAKSCEDFAGTEWCIDGEEVIVTAYLPTPYVSLSHMYPTGGGGEESNCEVGCDNNWNPSGGGGGDANLNPEPEPESENCPEGFYQNLEGECIEILPCNTNDEILDSAALQAAFADIWEQSGALNTDIPMESRLEEGGWIVENSGRFGFIPFDSSWSRTPCGINPPANWASTIPDNIVGYVHTHPFYLGEDRRSICQQAEAEYQGGPSDDDYFLLMAIASEVGNFNILGFVIDGEQITSFDFTRTENMQNFNRCGY</sequence>
<dbReference type="AlphaFoldDB" id="A0A6B3R1G5"/>
<accession>A0A6B3R1G5</accession>
<dbReference type="PROSITE" id="PS51257">
    <property type="entry name" value="PROKAR_LIPOPROTEIN"/>
    <property type="match status" value="1"/>
</dbReference>